<sequence length="403" mass="42830">MQRVAVLSMHTSPLAQPGVGDGGGMNVYVRELVSALASSGVDCTTYTRAWRTGLPEVVMVEPNHRVVHVRAGDVDMPKEELLGVVDEFTDSVAWHLQRNGGADLVHANYWLSGMAGHRLKHELNLPLVTTFHTFARVKGLGGDIESPVREKSELEIIGCADAICVSCPEEQSQFESLYGSAPGTIEVVAPGVERAFFSPGDRRGARHALGLGNGPILLFVGRIQPLKGLDVAVRTLAQLGRSDAQLVVVGGASGADGAAELNRVQRIIADNKLEGRVHFFAPQPHHLLSTFYRAADVVLVPSRSESFGLVALEAGACGIPVVATGVGGLLSLIDHGRTGFLVPGRDVDDFAKFTAQLLNDSLLAIAMGTAAAERAKAYSWKSAASTVSNVYAQLLERELVACK</sequence>
<evidence type="ECO:0008006" key="7">
    <source>
        <dbReference type="Google" id="ProtNLM"/>
    </source>
</evidence>
<evidence type="ECO:0000313" key="6">
    <source>
        <dbReference type="Proteomes" id="UP000051017"/>
    </source>
</evidence>
<dbReference type="AlphaFoldDB" id="A0A0R2QI70"/>
<evidence type="ECO:0000256" key="1">
    <source>
        <dbReference type="ARBA" id="ARBA00022676"/>
    </source>
</evidence>
<name>A0A0R2QI70_9ACTN</name>
<evidence type="ECO:0000313" key="5">
    <source>
        <dbReference type="EMBL" id="KRO48811.1"/>
    </source>
</evidence>
<dbReference type="PANTHER" id="PTHR45947">
    <property type="entry name" value="SULFOQUINOVOSYL TRANSFERASE SQD2"/>
    <property type="match status" value="1"/>
</dbReference>
<dbReference type="InterPro" id="IPR050194">
    <property type="entry name" value="Glycosyltransferase_grp1"/>
</dbReference>
<gene>
    <name evidence="5" type="ORF">ABR75_08450</name>
</gene>
<evidence type="ECO:0000259" key="4">
    <source>
        <dbReference type="Pfam" id="PF13439"/>
    </source>
</evidence>
<dbReference type="InterPro" id="IPR001296">
    <property type="entry name" value="Glyco_trans_1"/>
</dbReference>
<reference evidence="5 6" key="1">
    <citation type="submission" date="2015-10" db="EMBL/GenBank/DDBJ databases">
        <title>Metagenome-Assembled Genomes uncover a global brackish microbiome.</title>
        <authorList>
            <person name="Hugerth L.W."/>
            <person name="Larsson J."/>
            <person name="Alneberg J."/>
            <person name="Lindh M.V."/>
            <person name="Legrand C."/>
            <person name="Pinhassi J."/>
            <person name="Andersson A.F."/>
        </authorList>
    </citation>
    <scope>NUCLEOTIDE SEQUENCE [LARGE SCALE GENOMIC DNA]</scope>
    <source>
        <strain evidence="5">BACL6 MAG-120924-bin43</strain>
    </source>
</reference>
<evidence type="ECO:0000256" key="2">
    <source>
        <dbReference type="ARBA" id="ARBA00022679"/>
    </source>
</evidence>
<evidence type="ECO:0000259" key="3">
    <source>
        <dbReference type="Pfam" id="PF00534"/>
    </source>
</evidence>
<protein>
    <recommendedName>
        <fullName evidence="7">D-inositol-3-phosphate glycosyltransferase</fullName>
    </recommendedName>
</protein>
<dbReference type="EMBL" id="LIBJ01000060">
    <property type="protein sequence ID" value="KRO48811.1"/>
    <property type="molecule type" value="Genomic_DNA"/>
</dbReference>
<keyword evidence="2" id="KW-0808">Transferase</keyword>
<dbReference type="SUPFAM" id="SSF53756">
    <property type="entry name" value="UDP-Glycosyltransferase/glycogen phosphorylase"/>
    <property type="match status" value="1"/>
</dbReference>
<proteinExistence type="predicted"/>
<dbReference type="Pfam" id="PF00534">
    <property type="entry name" value="Glycos_transf_1"/>
    <property type="match status" value="1"/>
</dbReference>
<dbReference type="PANTHER" id="PTHR45947:SF3">
    <property type="entry name" value="SULFOQUINOVOSYL TRANSFERASE SQD2"/>
    <property type="match status" value="1"/>
</dbReference>
<feature type="domain" description="Glycosyl transferase family 1" evidence="3">
    <location>
        <begin position="212"/>
        <end position="373"/>
    </location>
</feature>
<organism evidence="5 6">
    <name type="scientific">Acidimicrobiia bacterium BACL6 MAG-120924-bin43</name>
    <dbReference type="NCBI Taxonomy" id="1655583"/>
    <lineage>
        <taxon>Bacteria</taxon>
        <taxon>Bacillati</taxon>
        <taxon>Actinomycetota</taxon>
        <taxon>Acidimicrobiia</taxon>
        <taxon>acIV cluster</taxon>
    </lineage>
</organism>
<dbReference type="Gene3D" id="3.40.50.2000">
    <property type="entry name" value="Glycogen Phosphorylase B"/>
    <property type="match status" value="2"/>
</dbReference>
<dbReference type="Pfam" id="PF13439">
    <property type="entry name" value="Glyco_transf_4"/>
    <property type="match status" value="1"/>
</dbReference>
<dbReference type="GO" id="GO:0016757">
    <property type="term" value="F:glycosyltransferase activity"/>
    <property type="evidence" value="ECO:0007669"/>
    <property type="project" value="UniProtKB-KW"/>
</dbReference>
<comment type="caution">
    <text evidence="5">The sequence shown here is derived from an EMBL/GenBank/DDBJ whole genome shotgun (WGS) entry which is preliminary data.</text>
</comment>
<dbReference type="Proteomes" id="UP000051017">
    <property type="component" value="Unassembled WGS sequence"/>
</dbReference>
<accession>A0A0R2QI70</accession>
<feature type="domain" description="Glycosyltransferase subfamily 4-like N-terminal" evidence="4">
    <location>
        <begin position="23"/>
        <end position="193"/>
    </location>
</feature>
<keyword evidence="1" id="KW-0328">Glycosyltransferase</keyword>
<dbReference type="InterPro" id="IPR028098">
    <property type="entry name" value="Glyco_trans_4-like_N"/>
</dbReference>
<dbReference type="GO" id="GO:1901137">
    <property type="term" value="P:carbohydrate derivative biosynthetic process"/>
    <property type="evidence" value="ECO:0007669"/>
    <property type="project" value="UniProtKB-ARBA"/>
</dbReference>